<dbReference type="PANTHER" id="PTHR34846:SF11">
    <property type="entry name" value="4-CARBOXYMUCONOLACTONE DECARBOXYLASE FAMILY PROTEIN (AFU_ORTHOLOGUE AFUA_6G11590)"/>
    <property type="match status" value="1"/>
</dbReference>
<dbReference type="SUPFAM" id="SSF69118">
    <property type="entry name" value="AhpD-like"/>
    <property type="match status" value="1"/>
</dbReference>
<dbReference type="Proteomes" id="UP000294664">
    <property type="component" value="Unassembled WGS sequence"/>
</dbReference>
<dbReference type="PANTHER" id="PTHR34846">
    <property type="entry name" value="4-CARBOXYMUCONOLACTONE DECARBOXYLASE FAMILY PROTEIN (AFU_ORTHOLOGUE AFUA_6G11590)"/>
    <property type="match status" value="1"/>
</dbReference>
<protein>
    <submittedName>
        <fullName evidence="2">4-carboxymuconolactone decarboxylase</fullName>
    </submittedName>
</protein>
<keyword evidence="3" id="KW-1185">Reference proteome</keyword>
<comment type="caution">
    <text evidence="2">The sequence shown here is derived from an EMBL/GenBank/DDBJ whole genome shotgun (WGS) entry which is preliminary data.</text>
</comment>
<dbReference type="Pfam" id="PF02627">
    <property type="entry name" value="CMD"/>
    <property type="match status" value="1"/>
</dbReference>
<gene>
    <name evidence="2" type="ORF">EDC64_101844</name>
</gene>
<dbReference type="Gene3D" id="1.20.1290.10">
    <property type="entry name" value="AhpD-like"/>
    <property type="match status" value="1"/>
</dbReference>
<dbReference type="OrthoDB" id="9129225at2"/>
<evidence type="ECO:0000313" key="2">
    <source>
        <dbReference type="EMBL" id="TCT08320.1"/>
    </source>
</evidence>
<reference evidence="2 3" key="1">
    <citation type="submission" date="2019-03" db="EMBL/GenBank/DDBJ databases">
        <title>Genomic Encyclopedia of Type Strains, Phase IV (KMG-IV): sequencing the most valuable type-strain genomes for metagenomic binning, comparative biology and taxonomic classification.</title>
        <authorList>
            <person name="Goeker M."/>
        </authorList>
    </citation>
    <scope>NUCLEOTIDE SEQUENCE [LARGE SCALE GENOMIC DNA]</scope>
    <source>
        <strain evidence="2 3">DSM 9035</strain>
    </source>
</reference>
<dbReference type="GO" id="GO:0051920">
    <property type="term" value="F:peroxiredoxin activity"/>
    <property type="evidence" value="ECO:0007669"/>
    <property type="project" value="InterPro"/>
</dbReference>
<proteinExistence type="predicted"/>
<name>A0A4R3M4X3_9HYPH</name>
<accession>A0A4R3M4X3</accession>
<dbReference type="EMBL" id="SMAI01000001">
    <property type="protein sequence ID" value="TCT08320.1"/>
    <property type="molecule type" value="Genomic_DNA"/>
</dbReference>
<dbReference type="InterPro" id="IPR029032">
    <property type="entry name" value="AhpD-like"/>
</dbReference>
<evidence type="ECO:0000259" key="1">
    <source>
        <dbReference type="Pfam" id="PF02627"/>
    </source>
</evidence>
<dbReference type="InterPro" id="IPR003779">
    <property type="entry name" value="CMD-like"/>
</dbReference>
<sequence length="185" mass="20105">MSRIALLTREGLSPAQTEVYNSINAGARGGVRGPFRVLLHSPDLARRVEQLGVYVRFQCKVPERLRELAIVTVAAHWRAAYEWYAHAPLAQKQGITETALAAIAQGETPDFSEAGDRITHAYVAHLLKAGRVSDAVYGEAKALLGEDGIVDLTGLVGYYTLLALQLNAFQVPVPDDAETPWPVAE</sequence>
<feature type="domain" description="Carboxymuconolactone decarboxylase-like" evidence="1">
    <location>
        <begin position="42"/>
        <end position="111"/>
    </location>
</feature>
<dbReference type="RefSeq" id="WP_132029942.1">
    <property type="nucleotide sequence ID" value="NZ_SMAI01000001.1"/>
</dbReference>
<dbReference type="AlphaFoldDB" id="A0A4R3M4X3"/>
<evidence type="ECO:0000313" key="3">
    <source>
        <dbReference type="Proteomes" id="UP000294664"/>
    </source>
</evidence>
<organism evidence="2 3">
    <name type="scientific">Aquabacter spiritensis</name>
    <dbReference type="NCBI Taxonomy" id="933073"/>
    <lineage>
        <taxon>Bacteria</taxon>
        <taxon>Pseudomonadati</taxon>
        <taxon>Pseudomonadota</taxon>
        <taxon>Alphaproteobacteria</taxon>
        <taxon>Hyphomicrobiales</taxon>
        <taxon>Xanthobacteraceae</taxon>
        <taxon>Aquabacter</taxon>
    </lineage>
</organism>